<reference evidence="1 2" key="1">
    <citation type="submission" date="2020-08" db="EMBL/GenBank/DDBJ databases">
        <title>Genomic Encyclopedia of Type Strains, Phase IV (KMG-IV): sequencing the most valuable type-strain genomes for metagenomic binning, comparative biology and taxonomic classification.</title>
        <authorList>
            <person name="Goeker M."/>
        </authorList>
    </citation>
    <scope>NUCLEOTIDE SEQUENCE [LARGE SCALE GENOMIC DNA]</scope>
    <source>
        <strain evidence="1 2">DSM 13481</strain>
    </source>
</reference>
<protein>
    <submittedName>
        <fullName evidence="1">Uncharacterized protein</fullName>
    </submittedName>
</protein>
<gene>
    <name evidence="1" type="ORF">HNP65_001518</name>
</gene>
<dbReference type="EMBL" id="JACHEX010000004">
    <property type="protein sequence ID" value="MBB6063055.1"/>
    <property type="molecule type" value="Genomic_DNA"/>
</dbReference>
<evidence type="ECO:0000313" key="1">
    <source>
        <dbReference type="EMBL" id="MBB6063055.1"/>
    </source>
</evidence>
<accession>A0A841GM21</accession>
<organism evidence="1 2">
    <name type="scientific">Thermosipho japonicus</name>
    <dbReference type="NCBI Taxonomy" id="90323"/>
    <lineage>
        <taxon>Bacteria</taxon>
        <taxon>Thermotogati</taxon>
        <taxon>Thermotogota</taxon>
        <taxon>Thermotogae</taxon>
        <taxon>Thermotogales</taxon>
        <taxon>Fervidobacteriaceae</taxon>
        <taxon>Thermosipho</taxon>
    </lineage>
</organism>
<dbReference type="RefSeq" id="WP_246348235.1">
    <property type="nucleotide sequence ID" value="NZ_JACHEX010000004.1"/>
</dbReference>
<proteinExistence type="predicted"/>
<sequence length="274" mass="32483">MKKRIVIFFLIIIVIQAFSLPFLNIRPKHEEGPFVEFTSLGYAFKNSEILTQPLLDILGIFNLNYRYYVNNNGVFSTQNYFIDPFFVSRVYMNEPIEGTPTYIFATRNYYFSNYYLLDRISIKSYFEMIFPGITDFSDCVFAIVPRGFINVGYFVLDKIEIFSSLEGGVILNLITSSRTKDINWDNFIQELRQESIYSTFKFGVSWYYDNYSGIEVGYRLFLWGKESPLRFIQGFTITDWIYNYISYTLYTENSQEIFIPFITTDYYISFSTKF</sequence>
<dbReference type="Proteomes" id="UP000555828">
    <property type="component" value="Unassembled WGS sequence"/>
</dbReference>
<name>A0A841GM21_9BACT</name>
<evidence type="ECO:0000313" key="2">
    <source>
        <dbReference type="Proteomes" id="UP000555828"/>
    </source>
</evidence>
<dbReference type="AlphaFoldDB" id="A0A841GM21"/>
<keyword evidence="2" id="KW-1185">Reference proteome</keyword>
<comment type="caution">
    <text evidence="1">The sequence shown here is derived from an EMBL/GenBank/DDBJ whole genome shotgun (WGS) entry which is preliminary data.</text>
</comment>